<dbReference type="KEGG" id="rpb:RPB_4106"/>
<evidence type="ECO:0000313" key="2">
    <source>
        <dbReference type="EMBL" id="ABD08799.1"/>
    </source>
</evidence>
<sequence length="346" mass="37495">MLAPGKSSARSRRSIPLLAALTITLTIAASNQVAAQRLDGFNIVAAAGHPFGGADAERSLRLAKRLGARAVAIVPFLWQPTISSPDIGSGSEMPDQTLRLAIRQAKGQGLSVVVKPHVWVPESWAGAVEPDSEAAWRSWFSRYQIELERIARIAAEEGAERLAIGTELKKTSHRLEWIELIAAARRLFPGQLLYVAHNVEEAEAVTFWPMLDAVGVSLYPPLGADDDRAGRLIVMGAVAERLEALSRRVGKPILVGEIGLRSAKGATAKPWESAEERVAQPDQQLQADVIADWLAALDRPSIRGVMIWRWFTDPAAGGVHDTDFTVQGKPAQTVLSCAWTGVCNQR</sequence>
<feature type="chain" id="PRO_5004210503" description="Glycosidase-like protein" evidence="1">
    <location>
        <begin position="29"/>
        <end position="346"/>
    </location>
</feature>
<organism evidence="2 3">
    <name type="scientific">Rhodopseudomonas palustris (strain HaA2)</name>
    <dbReference type="NCBI Taxonomy" id="316058"/>
    <lineage>
        <taxon>Bacteria</taxon>
        <taxon>Pseudomonadati</taxon>
        <taxon>Pseudomonadota</taxon>
        <taxon>Alphaproteobacteria</taxon>
        <taxon>Hyphomicrobiales</taxon>
        <taxon>Nitrobacteraceae</taxon>
        <taxon>Rhodopseudomonas</taxon>
    </lineage>
</organism>
<dbReference type="SUPFAM" id="SSF51445">
    <property type="entry name" value="(Trans)glycosidases"/>
    <property type="match status" value="1"/>
</dbReference>
<keyword evidence="3" id="KW-1185">Reference proteome</keyword>
<evidence type="ECO:0000256" key="1">
    <source>
        <dbReference type="SAM" id="SignalP"/>
    </source>
</evidence>
<dbReference type="InterPro" id="IPR017853">
    <property type="entry name" value="GH"/>
</dbReference>
<accession>Q2ISL1</accession>
<dbReference type="CDD" id="cd19608">
    <property type="entry name" value="GH113_mannanase-like"/>
    <property type="match status" value="1"/>
</dbReference>
<feature type="signal peptide" evidence="1">
    <location>
        <begin position="1"/>
        <end position="28"/>
    </location>
</feature>
<dbReference type="CAZy" id="GH113">
    <property type="family name" value="Glycoside Hydrolase Family 113"/>
</dbReference>
<dbReference type="AlphaFoldDB" id="Q2ISL1"/>
<dbReference type="EMBL" id="CP000250">
    <property type="protein sequence ID" value="ABD08799.1"/>
    <property type="molecule type" value="Genomic_DNA"/>
</dbReference>
<proteinExistence type="predicted"/>
<evidence type="ECO:0000313" key="3">
    <source>
        <dbReference type="Proteomes" id="UP000008809"/>
    </source>
</evidence>
<dbReference type="Pfam" id="PF22612">
    <property type="entry name" value="GH113"/>
    <property type="match status" value="1"/>
</dbReference>
<evidence type="ECO:0008006" key="4">
    <source>
        <dbReference type="Google" id="ProtNLM"/>
    </source>
</evidence>
<reference evidence="2 3" key="1">
    <citation type="submission" date="2006-01" db="EMBL/GenBank/DDBJ databases">
        <title>Complete sequence of Rhodopseudomonas palustris HaA2.</title>
        <authorList>
            <consortium name="US DOE Joint Genome Institute"/>
            <person name="Copeland A."/>
            <person name="Lucas S."/>
            <person name="Lapidus A."/>
            <person name="Barry K."/>
            <person name="Detter J.C."/>
            <person name="Glavina T."/>
            <person name="Hammon N."/>
            <person name="Israni S."/>
            <person name="Pitluck S."/>
            <person name="Chain P."/>
            <person name="Malfatti S."/>
            <person name="Shin M."/>
            <person name="Vergez L."/>
            <person name="Schmutz J."/>
            <person name="Larimer F."/>
            <person name="Land M."/>
            <person name="Hauser L."/>
            <person name="Pelletier D.A."/>
            <person name="Kyrpides N."/>
            <person name="Anderson I."/>
            <person name="Oda Y."/>
            <person name="Harwood C.S."/>
            <person name="Richardson P."/>
        </authorList>
    </citation>
    <scope>NUCLEOTIDE SEQUENCE [LARGE SCALE GENOMIC DNA]</scope>
    <source>
        <strain evidence="2 3">HaA2</strain>
    </source>
</reference>
<dbReference type="HOGENOM" id="CLU_074032_0_0_5"/>
<gene>
    <name evidence="2" type="ordered locus">RPB_4106</name>
</gene>
<dbReference type="Proteomes" id="UP000008809">
    <property type="component" value="Chromosome"/>
</dbReference>
<name>Q2ISL1_RHOP2</name>
<dbReference type="InterPro" id="IPR055151">
    <property type="entry name" value="GH113"/>
</dbReference>
<keyword evidence="1" id="KW-0732">Signal</keyword>
<dbReference type="STRING" id="316058.RPB_4106"/>
<protein>
    <recommendedName>
        <fullName evidence="4">Glycosidase-like protein</fullName>
    </recommendedName>
</protein>
<dbReference type="eggNOG" id="COG2357">
    <property type="taxonomic scope" value="Bacteria"/>
</dbReference>
<dbReference type="Gene3D" id="3.20.20.80">
    <property type="entry name" value="Glycosidases"/>
    <property type="match status" value="1"/>
</dbReference>